<name>A0A381NSS0_9ZZZZ</name>
<evidence type="ECO:0000313" key="2">
    <source>
        <dbReference type="EMBL" id="SUZ56898.1"/>
    </source>
</evidence>
<dbReference type="AlphaFoldDB" id="A0A381NSS0"/>
<feature type="domain" description="GerMN" evidence="1">
    <location>
        <begin position="72"/>
        <end position="161"/>
    </location>
</feature>
<dbReference type="Pfam" id="PF10646">
    <property type="entry name" value="Germane"/>
    <property type="match status" value="1"/>
</dbReference>
<dbReference type="EMBL" id="UINC01000530">
    <property type="protein sequence ID" value="SUZ56898.1"/>
    <property type="molecule type" value="Genomic_DNA"/>
</dbReference>
<dbReference type="SMART" id="SM00909">
    <property type="entry name" value="Germane"/>
    <property type="match status" value="1"/>
</dbReference>
<evidence type="ECO:0000259" key="1">
    <source>
        <dbReference type="SMART" id="SM00909"/>
    </source>
</evidence>
<dbReference type="InterPro" id="IPR019606">
    <property type="entry name" value="GerMN"/>
</dbReference>
<sequence>MLASGGIWLLFVALPSWYPDEEVAIAAGERAPSMPSDGETVEATLFYVSDDGMRLVGIKQPLEQQPETAAQARVIIEAQLTDPPQPLLSPIPTGTELRAFYLTNRGEAFVDLSEEVTLNHSGGSLEELFTVYAVVNAVTANLSSVNAVQILVNGQEVDTLAGHVDLQRPLELNMRWVADPEEGAISDAPSPEPTP</sequence>
<organism evidence="2">
    <name type="scientific">marine metagenome</name>
    <dbReference type="NCBI Taxonomy" id="408172"/>
    <lineage>
        <taxon>unclassified sequences</taxon>
        <taxon>metagenomes</taxon>
        <taxon>ecological metagenomes</taxon>
    </lineage>
</organism>
<proteinExistence type="predicted"/>
<accession>A0A381NSS0</accession>
<reference evidence="2" key="1">
    <citation type="submission" date="2018-05" db="EMBL/GenBank/DDBJ databases">
        <authorList>
            <person name="Lanie J.A."/>
            <person name="Ng W.-L."/>
            <person name="Kazmierczak K.M."/>
            <person name="Andrzejewski T.M."/>
            <person name="Davidsen T.M."/>
            <person name="Wayne K.J."/>
            <person name="Tettelin H."/>
            <person name="Glass J.I."/>
            <person name="Rusch D."/>
            <person name="Podicherti R."/>
            <person name="Tsui H.-C.T."/>
            <person name="Winkler M.E."/>
        </authorList>
    </citation>
    <scope>NUCLEOTIDE SEQUENCE</scope>
</reference>
<gene>
    <name evidence="2" type="ORF">METZ01_LOCUS9752</name>
</gene>
<protein>
    <recommendedName>
        <fullName evidence="1">GerMN domain-containing protein</fullName>
    </recommendedName>
</protein>